<sequence>MKLSKIAASLGLALAVGLFSPRSEAEAKTFSDVSADYWAKAEIEYLTDRGIINGYRRRSAEEGQLIGFLCMLFGCELWYG</sequence>
<keyword evidence="1" id="KW-0732">Signal</keyword>
<dbReference type="Pfam" id="PF00395">
    <property type="entry name" value="SLH"/>
    <property type="match status" value="1"/>
</dbReference>
<proteinExistence type="predicted"/>
<dbReference type="RefSeq" id="WP_200965327.1">
    <property type="nucleotide sequence ID" value="NZ_BMAQ01000002.1"/>
</dbReference>
<reference evidence="3" key="2">
    <citation type="journal article" date="2021" name="Data Brief">
        <title>Draft genome sequence data of the facultative, thermophilic, xylanolytic bacterium Paenibacillus sp. strain DA-C8.</title>
        <authorList>
            <person name="Chhe C."/>
            <person name="Uke A."/>
            <person name="Baramee S."/>
            <person name="Ungkulpasvich U."/>
            <person name="Tachaapaikoon C."/>
            <person name="Pason P."/>
            <person name="Waeonukul R."/>
            <person name="Ratanakhanokchai K."/>
            <person name="Kosugi A."/>
        </authorList>
    </citation>
    <scope>NUCLEOTIDE SEQUENCE</scope>
    <source>
        <strain evidence="3">DA-C8</strain>
    </source>
</reference>
<keyword evidence="4" id="KW-1185">Reference proteome</keyword>
<feature type="domain" description="SLH" evidence="2">
    <location>
        <begin position="29"/>
        <end position="55"/>
    </location>
</feature>
<dbReference type="InterPro" id="IPR001119">
    <property type="entry name" value="SLH_dom"/>
</dbReference>
<evidence type="ECO:0000313" key="4">
    <source>
        <dbReference type="Proteomes" id="UP000654993"/>
    </source>
</evidence>
<gene>
    <name evidence="3" type="ORF">PRECH8_03260</name>
</gene>
<feature type="chain" id="PRO_5039534841" description="SLH domain-containing protein" evidence="1">
    <location>
        <begin position="26"/>
        <end position="80"/>
    </location>
</feature>
<reference evidence="3" key="1">
    <citation type="submission" date="2020-08" db="EMBL/GenBank/DDBJ databases">
        <authorList>
            <person name="Uke A."/>
            <person name="Chhe C."/>
            <person name="Baramee S."/>
            <person name="Kosugi A."/>
        </authorList>
    </citation>
    <scope>NUCLEOTIDE SEQUENCE</scope>
    <source>
        <strain evidence="3">DA-C8</strain>
    </source>
</reference>
<evidence type="ECO:0000313" key="3">
    <source>
        <dbReference type="EMBL" id="GFR37030.1"/>
    </source>
</evidence>
<dbReference type="EMBL" id="BMAQ01000002">
    <property type="protein sequence ID" value="GFR37030.1"/>
    <property type="molecule type" value="Genomic_DNA"/>
</dbReference>
<evidence type="ECO:0000256" key="1">
    <source>
        <dbReference type="SAM" id="SignalP"/>
    </source>
</evidence>
<dbReference type="Proteomes" id="UP000654993">
    <property type="component" value="Unassembled WGS sequence"/>
</dbReference>
<evidence type="ECO:0000259" key="2">
    <source>
        <dbReference type="Pfam" id="PF00395"/>
    </source>
</evidence>
<name>A0A916QA76_9BACL</name>
<comment type="caution">
    <text evidence="3">The sequence shown here is derived from an EMBL/GenBank/DDBJ whole genome shotgun (WGS) entry which is preliminary data.</text>
</comment>
<protein>
    <recommendedName>
        <fullName evidence="2">SLH domain-containing protein</fullName>
    </recommendedName>
</protein>
<organism evidence="3 4">
    <name type="scientific">Insulibacter thermoxylanivorax</name>
    <dbReference type="NCBI Taxonomy" id="2749268"/>
    <lineage>
        <taxon>Bacteria</taxon>
        <taxon>Bacillati</taxon>
        <taxon>Bacillota</taxon>
        <taxon>Bacilli</taxon>
        <taxon>Bacillales</taxon>
        <taxon>Paenibacillaceae</taxon>
        <taxon>Insulibacter</taxon>
    </lineage>
</organism>
<feature type="signal peptide" evidence="1">
    <location>
        <begin position="1"/>
        <end position="25"/>
    </location>
</feature>
<dbReference type="AlphaFoldDB" id="A0A916QA76"/>
<accession>A0A916QA76</accession>